<dbReference type="Pfam" id="PF03480">
    <property type="entry name" value="DctP"/>
    <property type="match status" value="1"/>
</dbReference>
<comment type="caution">
    <text evidence="3">The sequence shown here is derived from an EMBL/GenBank/DDBJ whole genome shotgun (WGS) entry which is preliminary data.</text>
</comment>
<accession>A0ABY1PSL2</accession>
<evidence type="ECO:0000256" key="2">
    <source>
        <dbReference type="SAM" id="SignalP"/>
    </source>
</evidence>
<feature type="chain" id="PRO_5045856773" evidence="2">
    <location>
        <begin position="26"/>
        <end position="346"/>
    </location>
</feature>
<name>A0ABY1PSL2_9BURK</name>
<dbReference type="Proteomes" id="UP001158049">
    <property type="component" value="Unassembled WGS sequence"/>
</dbReference>
<gene>
    <name evidence="3" type="ORF">SAMN06295970_101318</name>
</gene>
<evidence type="ECO:0000313" key="3">
    <source>
        <dbReference type="EMBL" id="SMP43580.1"/>
    </source>
</evidence>
<evidence type="ECO:0000256" key="1">
    <source>
        <dbReference type="ARBA" id="ARBA00022729"/>
    </source>
</evidence>
<protein>
    <submittedName>
        <fullName evidence="3">TRAP-type C4-dicarboxylate transport system, substrate-binding protein</fullName>
    </submittedName>
</protein>
<dbReference type="Gene3D" id="3.40.190.170">
    <property type="entry name" value="Bacterial extracellular solute-binding protein, family 7"/>
    <property type="match status" value="1"/>
</dbReference>
<dbReference type="InterPro" id="IPR018389">
    <property type="entry name" value="DctP_fam"/>
</dbReference>
<dbReference type="EMBL" id="FXUL01000001">
    <property type="protein sequence ID" value="SMP43580.1"/>
    <property type="molecule type" value="Genomic_DNA"/>
</dbReference>
<proteinExistence type="predicted"/>
<dbReference type="RefSeq" id="WP_283440463.1">
    <property type="nucleotide sequence ID" value="NZ_FXUL01000001.1"/>
</dbReference>
<reference evidence="3 4" key="1">
    <citation type="submission" date="2017-05" db="EMBL/GenBank/DDBJ databases">
        <authorList>
            <person name="Varghese N."/>
            <person name="Submissions S."/>
        </authorList>
    </citation>
    <scope>NUCLEOTIDE SEQUENCE [LARGE SCALE GENOMIC DNA]</scope>
    <source>
        <strain evidence="3 4">DSM 26001</strain>
    </source>
</reference>
<keyword evidence="4" id="KW-1185">Reference proteome</keyword>
<evidence type="ECO:0000313" key="4">
    <source>
        <dbReference type="Proteomes" id="UP001158049"/>
    </source>
</evidence>
<dbReference type="CDD" id="cd13602">
    <property type="entry name" value="PBP2_TRAP_BpDctp6_7"/>
    <property type="match status" value="1"/>
</dbReference>
<dbReference type="PANTHER" id="PTHR33376">
    <property type="match status" value="1"/>
</dbReference>
<dbReference type="PANTHER" id="PTHR33376:SF4">
    <property type="entry name" value="SIALIC ACID-BINDING PERIPLASMIC PROTEIN SIAP"/>
    <property type="match status" value="1"/>
</dbReference>
<sequence length="346" mass="38389">MNTITTLLLRLTICLPLSIPMPAFAAQPSPPPPAATPAPAAIDIDLATAYAPDNFHTRNIQQFADDVRTASEGRVNIRVHSGGRLVKPTEIFSGVRSGKTEAGEVIMSSLQKEELLFGMDSLPFIVSGYDDARRMWTAARPAVEKAMAQRDLMVLYAVPWPPQNLYSSEPVETIRDFSGRAMRVYNPTTERIAELVGARTVSVQAVDLAKAIAAKRVELMLTSSGTGVDTKAWRAMNHYYKVNAWLPKNMVFLRRDTFGRLTAGDRKVVLDAAKVAEARGWQMSQESDLGQEKQLSANRMKVAGMDFMIRSYLDRIGETVAREWLKKAGPTELQVLLKYTTERSLK</sequence>
<organism evidence="3 4">
    <name type="scientific">Noviherbaspirillum suwonense</name>
    <dbReference type="NCBI Taxonomy" id="1224511"/>
    <lineage>
        <taxon>Bacteria</taxon>
        <taxon>Pseudomonadati</taxon>
        <taxon>Pseudomonadota</taxon>
        <taxon>Betaproteobacteria</taxon>
        <taxon>Burkholderiales</taxon>
        <taxon>Oxalobacteraceae</taxon>
        <taxon>Noviherbaspirillum</taxon>
    </lineage>
</organism>
<feature type="signal peptide" evidence="2">
    <location>
        <begin position="1"/>
        <end position="25"/>
    </location>
</feature>
<dbReference type="InterPro" id="IPR038404">
    <property type="entry name" value="TRAP_DctP_sf"/>
</dbReference>
<dbReference type="NCBIfam" id="NF037995">
    <property type="entry name" value="TRAP_S1"/>
    <property type="match status" value="1"/>
</dbReference>
<keyword evidence="1 2" id="KW-0732">Signal</keyword>